<gene>
    <name evidence="1" type="ORF">B0H17DRAFT_1133336</name>
</gene>
<accession>A0AAD7DHS5</accession>
<protein>
    <submittedName>
        <fullName evidence="1">Uncharacterized protein</fullName>
    </submittedName>
</protein>
<evidence type="ECO:0000313" key="2">
    <source>
        <dbReference type="Proteomes" id="UP001221757"/>
    </source>
</evidence>
<proteinExistence type="predicted"/>
<dbReference type="EMBL" id="JARKIE010000054">
    <property type="protein sequence ID" value="KAJ7692070.1"/>
    <property type="molecule type" value="Genomic_DNA"/>
</dbReference>
<keyword evidence="2" id="KW-1185">Reference proteome</keyword>
<name>A0AAD7DHS5_MYCRO</name>
<sequence length="366" mass="40242">MYSPLPDDKVQKMYSRMLANTPVKPRNFVSILFLPAAGIAVHWVHVPMLGAHVSQRALEDAAYDYWLSDFESAIRQYKVFRIDRFPADDPELLTHSYSVVAWDQAAPGLERNGHVREIIGDTDEHWRGGVLVFSHVRNTDELGNINAKEYKFITCILGKVLKDELAGMAVRPELFPTTIVVRLATLKDEALGEVPGEIHTDRSSHAFLDVGDVSVGGRGKHLISPESQLLSDFKIGPEWTEQQGQVVNNYVAVDGQDMQVLVIGVVAEVVDIAPGLKVVVLVAPAVSAPIVRDMFADGTKVLETVMLRERTEMIRKIMSTQAWSHGLGVDGAVYVRVCAQTIEVTRRGDTSGNGGPGAWAGWLGHV</sequence>
<comment type="caution">
    <text evidence="1">The sequence shown here is derived from an EMBL/GenBank/DDBJ whole genome shotgun (WGS) entry which is preliminary data.</text>
</comment>
<organism evidence="1 2">
    <name type="scientific">Mycena rosella</name>
    <name type="common">Pink bonnet</name>
    <name type="synonym">Agaricus rosellus</name>
    <dbReference type="NCBI Taxonomy" id="1033263"/>
    <lineage>
        <taxon>Eukaryota</taxon>
        <taxon>Fungi</taxon>
        <taxon>Dikarya</taxon>
        <taxon>Basidiomycota</taxon>
        <taxon>Agaricomycotina</taxon>
        <taxon>Agaricomycetes</taxon>
        <taxon>Agaricomycetidae</taxon>
        <taxon>Agaricales</taxon>
        <taxon>Marasmiineae</taxon>
        <taxon>Mycenaceae</taxon>
        <taxon>Mycena</taxon>
    </lineage>
</organism>
<dbReference type="AlphaFoldDB" id="A0AAD7DHS5"/>
<dbReference type="Proteomes" id="UP001221757">
    <property type="component" value="Unassembled WGS sequence"/>
</dbReference>
<evidence type="ECO:0000313" key="1">
    <source>
        <dbReference type="EMBL" id="KAJ7692070.1"/>
    </source>
</evidence>
<reference evidence="1" key="1">
    <citation type="submission" date="2023-03" db="EMBL/GenBank/DDBJ databases">
        <title>Massive genome expansion in bonnet fungi (Mycena s.s.) driven by repeated elements and novel gene families across ecological guilds.</title>
        <authorList>
            <consortium name="Lawrence Berkeley National Laboratory"/>
            <person name="Harder C.B."/>
            <person name="Miyauchi S."/>
            <person name="Viragh M."/>
            <person name="Kuo A."/>
            <person name="Thoen E."/>
            <person name="Andreopoulos B."/>
            <person name="Lu D."/>
            <person name="Skrede I."/>
            <person name="Drula E."/>
            <person name="Henrissat B."/>
            <person name="Morin E."/>
            <person name="Kohler A."/>
            <person name="Barry K."/>
            <person name="LaButti K."/>
            <person name="Morin E."/>
            <person name="Salamov A."/>
            <person name="Lipzen A."/>
            <person name="Mereny Z."/>
            <person name="Hegedus B."/>
            <person name="Baldrian P."/>
            <person name="Stursova M."/>
            <person name="Weitz H."/>
            <person name="Taylor A."/>
            <person name="Grigoriev I.V."/>
            <person name="Nagy L.G."/>
            <person name="Martin F."/>
            <person name="Kauserud H."/>
        </authorList>
    </citation>
    <scope>NUCLEOTIDE SEQUENCE</scope>
    <source>
        <strain evidence="1">CBHHK067</strain>
    </source>
</reference>